<evidence type="ECO:0000256" key="5">
    <source>
        <dbReference type="ARBA" id="ARBA00049629"/>
    </source>
</evidence>
<dbReference type="AlphaFoldDB" id="A0A7C3MLU1"/>
<evidence type="ECO:0000256" key="1">
    <source>
        <dbReference type="ARBA" id="ARBA00004418"/>
    </source>
</evidence>
<evidence type="ECO:0000256" key="2">
    <source>
        <dbReference type="ARBA" id="ARBA00008520"/>
    </source>
</evidence>
<dbReference type="InterPro" id="IPR050490">
    <property type="entry name" value="Bact_solute-bd_prot1"/>
</dbReference>
<organism evidence="7">
    <name type="scientific">Dictyoglomus thermophilum</name>
    <dbReference type="NCBI Taxonomy" id="14"/>
    <lineage>
        <taxon>Bacteria</taxon>
        <taxon>Pseudomonadati</taxon>
        <taxon>Dictyoglomota</taxon>
        <taxon>Dictyoglomia</taxon>
        <taxon>Dictyoglomales</taxon>
        <taxon>Dictyoglomaceae</taxon>
        <taxon>Dictyoglomus</taxon>
    </lineage>
</organism>
<sequence>MYRKILSLLLIFLVLLTFTSIAQSKGKLEIFSWWTAGGEAEGLQALIEIFQKKYPGVEVINATVAGGAGANAKAVLKTRMLGGDPPDTFQVHAGHELIDTWVKTGFMEPITFLYKQEGWEKVMPKGILDIVSYNGQYWSVPVNIHRANVLWYNKKIFAENNLTPPKTFDEFFKVAEVLKAKGITPFALGTKDGWEAAHVFETVLIGKLGAEGYKGLWNGKTKWSDPKVTDALETFKKMLSYVNSDHSARTWDEACALIVDGSAAMTIMGDWAVGYFYAKGFEDFGWVLAPGNAGVFDALSDSFGLPKGAKNRNNVIAFLKVLGSKEGQEAFNLKKGSIPARTDVDKSKFPAYQRSCMDDWLKHKIVPSVMHGAAASEGWVTEFKDVISLFVVRPDVKTTQRALVNVAIKNGVKQ</sequence>
<dbReference type="Gene3D" id="3.40.190.10">
    <property type="entry name" value="Periplasmic binding protein-like II"/>
    <property type="match status" value="2"/>
</dbReference>
<gene>
    <name evidence="7" type="ORF">ENW00_08640</name>
</gene>
<comment type="similarity">
    <text evidence="2">Belongs to the bacterial solute-binding protein 1 family.</text>
</comment>
<evidence type="ECO:0000256" key="3">
    <source>
        <dbReference type="ARBA" id="ARBA00022448"/>
    </source>
</evidence>
<dbReference type="Pfam" id="PF01547">
    <property type="entry name" value="SBP_bac_1"/>
    <property type="match status" value="1"/>
</dbReference>
<comment type="caution">
    <text evidence="7">The sequence shown here is derived from an EMBL/GenBank/DDBJ whole genome shotgun (WGS) entry which is preliminary data.</text>
</comment>
<dbReference type="InterPro" id="IPR006059">
    <property type="entry name" value="SBP"/>
</dbReference>
<keyword evidence="3" id="KW-0813">Transport</keyword>
<dbReference type="PANTHER" id="PTHR43649:SF28">
    <property type="entry name" value="BINDING PROTEIN COMPONENT OF ABC SUGAR TRANSPORTER-RELATED"/>
    <property type="match status" value="1"/>
</dbReference>
<dbReference type="GO" id="GO:0042597">
    <property type="term" value="C:periplasmic space"/>
    <property type="evidence" value="ECO:0007669"/>
    <property type="project" value="UniProtKB-SubCell"/>
</dbReference>
<evidence type="ECO:0000256" key="6">
    <source>
        <dbReference type="ARBA" id="ARBA00049753"/>
    </source>
</evidence>
<proteinExistence type="inferred from homology"/>
<evidence type="ECO:0000256" key="4">
    <source>
        <dbReference type="ARBA" id="ARBA00022729"/>
    </source>
</evidence>
<dbReference type="SUPFAM" id="SSF53850">
    <property type="entry name" value="Periplasmic binding protein-like II"/>
    <property type="match status" value="1"/>
</dbReference>
<keyword evidence="4" id="KW-0732">Signal</keyword>
<dbReference type="PANTHER" id="PTHR43649">
    <property type="entry name" value="ARABINOSE-BINDING PROTEIN-RELATED"/>
    <property type="match status" value="1"/>
</dbReference>
<evidence type="ECO:0000313" key="7">
    <source>
        <dbReference type="EMBL" id="HFX14191.1"/>
    </source>
</evidence>
<name>A0A7C3MLU1_DICTH</name>
<reference evidence="7" key="1">
    <citation type="journal article" date="2020" name="mSystems">
        <title>Genome- and Community-Level Interaction Insights into Carbon Utilization and Element Cycling Functions of Hydrothermarchaeota in Hydrothermal Sediment.</title>
        <authorList>
            <person name="Zhou Z."/>
            <person name="Liu Y."/>
            <person name="Xu W."/>
            <person name="Pan J."/>
            <person name="Luo Z.H."/>
            <person name="Li M."/>
        </authorList>
    </citation>
    <scope>NUCLEOTIDE SEQUENCE [LARGE SCALE GENOMIC DNA]</scope>
    <source>
        <strain evidence="7">SpSt-81</strain>
    </source>
</reference>
<comment type="function">
    <text evidence="5">Part of a binding-protein-dependent transport system for a sugar.</text>
</comment>
<protein>
    <recommendedName>
        <fullName evidence="6">Probable sugar-binding periplasmic protein</fullName>
    </recommendedName>
</protein>
<comment type="subcellular location">
    <subcellularLocation>
        <location evidence="1">Periplasm</location>
    </subcellularLocation>
</comment>
<accession>A0A7C3MLU1</accession>
<dbReference type="EMBL" id="DTIN01000039">
    <property type="protein sequence ID" value="HFX14191.1"/>
    <property type="molecule type" value="Genomic_DNA"/>
</dbReference>